<reference evidence="1 2" key="1">
    <citation type="submission" date="2015-11" db="EMBL/GenBank/DDBJ databases">
        <title>Genomic analysis of 38 Legionella species identifies large and diverse effector repertoires.</title>
        <authorList>
            <person name="Burstein D."/>
            <person name="Amaro F."/>
            <person name="Zusman T."/>
            <person name="Lifshitz Z."/>
            <person name="Cohen O."/>
            <person name="Gilbert J.A."/>
            <person name="Pupko T."/>
            <person name="Shuman H.A."/>
            <person name="Segal G."/>
        </authorList>
    </citation>
    <scope>NUCLEOTIDE SEQUENCE [LARGE SCALE GENOMIC DNA]</scope>
    <source>
        <strain evidence="1 2">ATCC 49655</strain>
    </source>
</reference>
<comment type="caution">
    <text evidence="1">The sequence shown here is derived from an EMBL/GenBank/DDBJ whole genome shotgun (WGS) entry which is preliminary data.</text>
</comment>
<dbReference type="SUPFAM" id="SSF52047">
    <property type="entry name" value="RNI-like"/>
    <property type="match status" value="1"/>
</dbReference>
<dbReference type="RefSeq" id="WP_018575773.1">
    <property type="nucleotide sequence ID" value="NZ_KB892381.1"/>
</dbReference>
<dbReference type="eggNOG" id="COG5238">
    <property type="taxonomic scope" value="Bacteria"/>
</dbReference>
<dbReference type="Gene3D" id="3.80.10.10">
    <property type="entry name" value="Ribonuclease Inhibitor"/>
    <property type="match status" value="1"/>
</dbReference>
<sequence>MNDAQFQAQIQKIQTLPLSEYQLDLSKLEAGKAPNVQQWSQLLAAIPPHITILDLSDHCFKGFSLDDIKCFFGAIPRTVKHIELRFSDLGLLPLDKITHLFCSLPPELEELNVYMNQLNRHKNENLGLVFASFPRTLKRLNITGNGPVFYSKEQFRLIFSKLPGTLEYLYLCYGDFSCLDWDCFTLDNFSNLKTLKLFCTYQENGFSFDSIKMLFRNLPGFKSYIYASFNHYQLELSADAIDKKVACFWQLNQQREERNLSTIPMELLETFFLQKGETALQKMFVQWRLPLVYGGLNRFHFLSPRLGMRSDDKSPVETRLEMS</sequence>
<proteinExistence type="predicted"/>
<keyword evidence="2" id="KW-1185">Reference proteome</keyword>
<dbReference type="InterPro" id="IPR032675">
    <property type="entry name" value="LRR_dom_sf"/>
</dbReference>
<dbReference type="Proteomes" id="UP000054600">
    <property type="component" value="Unassembled WGS sequence"/>
</dbReference>
<dbReference type="PATRIC" id="fig|1122169.6.peg.634"/>
<dbReference type="AlphaFoldDB" id="A0A0W0Z772"/>
<evidence type="ECO:0000313" key="1">
    <source>
        <dbReference type="EMBL" id="KTD64614.1"/>
    </source>
</evidence>
<gene>
    <name evidence="1" type="primary">legL7</name>
    <name evidence="1" type="ORF">Lsha_0553</name>
</gene>
<dbReference type="EMBL" id="LNYW01000017">
    <property type="protein sequence ID" value="KTD64614.1"/>
    <property type="molecule type" value="Genomic_DNA"/>
</dbReference>
<name>A0A0W0Z772_9GAMM</name>
<organism evidence="1 2">
    <name type="scientific">Legionella shakespearei DSM 23087</name>
    <dbReference type="NCBI Taxonomy" id="1122169"/>
    <lineage>
        <taxon>Bacteria</taxon>
        <taxon>Pseudomonadati</taxon>
        <taxon>Pseudomonadota</taxon>
        <taxon>Gammaproteobacteria</taxon>
        <taxon>Legionellales</taxon>
        <taxon>Legionellaceae</taxon>
        <taxon>Legionella</taxon>
    </lineage>
</organism>
<accession>A0A0W0Z772</accession>
<protein>
    <submittedName>
        <fullName evidence="1">Leucine-rich repeat-containing protein</fullName>
    </submittedName>
</protein>
<dbReference type="OrthoDB" id="5634947at2"/>
<evidence type="ECO:0000313" key="2">
    <source>
        <dbReference type="Proteomes" id="UP000054600"/>
    </source>
</evidence>